<feature type="transmembrane region" description="Helical" evidence="2">
    <location>
        <begin position="166"/>
        <end position="185"/>
    </location>
</feature>
<evidence type="ECO:0000256" key="2">
    <source>
        <dbReference type="SAM" id="Phobius"/>
    </source>
</evidence>
<accession>A0A133XVG8</accession>
<feature type="transmembrane region" description="Helical" evidence="2">
    <location>
        <begin position="197"/>
        <end position="218"/>
    </location>
</feature>
<comment type="caution">
    <text evidence="3">The sequence shown here is derived from an EMBL/GenBank/DDBJ whole genome shotgun (WGS) entry which is preliminary data.</text>
</comment>
<keyword evidence="2" id="KW-0472">Membrane</keyword>
<dbReference type="STRING" id="1393034.HMPREF3192_00690"/>
<evidence type="ECO:0000313" key="3">
    <source>
        <dbReference type="EMBL" id="KXB34945.1"/>
    </source>
</evidence>
<feature type="region of interest" description="Disordered" evidence="1">
    <location>
        <begin position="250"/>
        <end position="297"/>
    </location>
</feature>
<gene>
    <name evidence="3" type="ORF">HMPREF3192_00690</name>
</gene>
<dbReference type="AlphaFoldDB" id="A0A133XVG8"/>
<feature type="transmembrane region" description="Helical" evidence="2">
    <location>
        <begin position="71"/>
        <end position="104"/>
    </location>
</feature>
<sequence length="870" mass="94180">MHTKDDSMATRTQKYLEYLDQQNPIAPANSQEELQTAQSIEAFFKSRGLETQVQDVDASTAAPRIRAILQIIICIGMFVAHFGGAAISTLFMLITLAAVVLLVLDTLGKDVLSRWTPIAKSQNVIAVHRASGPLVSKGKRPIVIVAHYDTPYENVLYRLPFARAQMYVRIAAVWSIPFIALCVIFQPFAALGGFRTLLWIVGFIASLAPLCVGVATIAEHFMGCTTGANDNKSSIAALFDIASTVRPAENEQVPAQASDQVSEQASAFGNQDATSEASSVPASDDHAENTNVADETTDLATNAADKTNQLKPLAELQYEQVVGVRHGEEVIRSLGMLSEECELEYLEPRLITPTAAPASQTQEFDQASDDVTNESGEACASSFGPRVFAPLSAVGRRGGARAAQGATEPTDQFVSSVRHTQRRVQGWFKTASHAAHDLFNYFSASHAKQDHNADLEQAKDAPFNESVYKESQQQASAAVPAGAPAPEGYTFKDVVATSTKGNKNSVDDKTAAVSQASKLPDLSDNEQLNLARRVSLFDLPDPSKAEVDPLSPEGIIHEHPMVDERTAAVQQSRNTSTTPTTYDRSKVPSVQKLDADPLQAPASMPAQKKLRLFGKKKQQQDSFANFLGVDNDFDAKVDGGKIGSWDNFDSTDSTDALKQGRGQTSNPENSWKGGATINSKLQIIDGDAPAATNEFAPSAATSVDQTPSSEDVRDAVLAMTDDKLTCHDIWFVALGASALDRAGMQSFLQDFRRTCRGSFVINLDSIGAGQLTVLGHEGVYNKRRADRRLTRMLINVAKDLHIPLEKRNHAWTDTDVTAAMRSSMRSITITGLDENALPALSHTADDVIDMIDVSQIKNVSTLICELIRRS</sequence>
<dbReference type="Proteomes" id="UP000070675">
    <property type="component" value="Unassembled WGS sequence"/>
</dbReference>
<keyword evidence="2" id="KW-1133">Transmembrane helix</keyword>
<keyword evidence="4" id="KW-1185">Reference proteome</keyword>
<dbReference type="EMBL" id="LSCR01000009">
    <property type="protein sequence ID" value="KXB34945.1"/>
    <property type="molecule type" value="Genomic_DNA"/>
</dbReference>
<name>A0A133XVG8_9ACTN</name>
<keyword evidence="2" id="KW-0812">Transmembrane</keyword>
<evidence type="ECO:0000313" key="4">
    <source>
        <dbReference type="Proteomes" id="UP000070675"/>
    </source>
</evidence>
<dbReference type="SUPFAM" id="SSF53187">
    <property type="entry name" value="Zn-dependent exopeptidases"/>
    <property type="match status" value="2"/>
</dbReference>
<proteinExistence type="predicted"/>
<dbReference type="OrthoDB" id="3169450at2"/>
<protein>
    <submittedName>
        <fullName evidence="3">Uncharacterized protein</fullName>
    </submittedName>
</protein>
<feature type="compositionally biased region" description="Polar residues" evidence="1">
    <location>
        <begin position="647"/>
        <end position="669"/>
    </location>
</feature>
<reference evidence="4" key="1">
    <citation type="submission" date="2016-01" db="EMBL/GenBank/DDBJ databases">
        <authorList>
            <person name="Mitreva M."/>
            <person name="Pepin K.H."/>
            <person name="Mihindukulasuriya K.A."/>
            <person name="Fulton R."/>
            <person name="Fronick C."/>
            <person name="O'Laughlin M."/>
            <person name="Miner T."/>
            <person name="Herter B."/>
            <person name="Rosa B.A."/>
            <person name="Cordes M."/>
            <person name="Tomlinson C."/>
            <person name="Wollam A."/>
            <person name="Palsikar V.B."/>
            <person name="Mardis E.R."/>
            <person name="Wilson R.K."/>
        </authorList>
    </citation>
    <scope>NUCLEOTIDE SEQUENCE [LARGE SCALE GENOMIC DNA]</scope>
    <source>
        <strain evidence="4">DNF00019</strain>
    </source>
</reference>
<organism evidence="3 4">
    <name type="scientific">Atopobium deltae</name>
    <dbReference type="NCBI Taxonomy" id="1393034"/>
    <lineage>
        <taxon>Bacteria</taxon>
        <taxon>Bacillati</taxon>
        <taxon>Actinomycetota</taxon>
        <taxon>Coriobacteriia</taxon>
        <taxon>Coriobacteriales</taxon>
        <taxon>Atopobiaceae</taxon>
        <taxon>Atopobium</taxon>
    </lineage>
</organism>
<feature type="region of interest" description="Disordered" evidence="1">
    <location>
        <begin position="356"/>
        <end position="379"/>
    </location>
</feature>
<feature type="region of interest" description="Disordered" evidence="1">
    <location>
        <begin position="642"/>
        <end position="674"/>
    </location>
</feature>
<evidence type="ECO:0000256" key="1">
    <source>
        <dbReference type="SAM" id="MobiDB-lite"/>
    </source>
</evidence>
<dbReference type="Gene3D" id="3.40.630.10">
    <property type="entry name" value="Zn peptidases"/>
    <property type="match status" value="2"/>
</dbReference>
<feature type="compositionally biased region" description="Polar residues" evidence="1">
    <location>
        <begin position="253"/>
        <end position="281"/>
    </location>
</feature>
<dbReference type="PATRIC" id="fig|1393034.3.peg.667"/>